<dbReference type="Pfam" id="PF00319">
    <property type="entry name" value="SRF-TF"/>
    <property type="match status" value="1"/>
</dbReference>
<dbReference type="Gene3D" id="3.40.1810.10">
    <property type="entry name" value="Transcription factor, MADS-box"/>
    <property type="match status" value="1"/>
</dbReference>
<dbReference type="Gramene" id="PRQ26601">
    <property type="protein sequence ID" value="PRQ26601"/>
    <property type="gene ID" value="RchiOBHm_Chr6g0296351"/>
</dbReference>
<reference evidence="8 9" key="1">
    <citation type="journal article" date="2018" name="Nat. Genet.">
        <title>The Rosa genome provides new insights in the design of modern roses.</title>
        <authorList>
            <person name="Bendahmane M."/>
        </authorList>
    </citation>
    <scope>NUCLEOTIDE SEQUENCE [LARGE SCALE GENOMIC DNA]</scope>
    <source>
        <strain evidence="9">cv. Old Blush</strain>
    </source>
</reference>
<dbReference type="PRINTS" id="PR00404">
    <property type="entry name" value="MADSDOMAIN"/>
</dbReference>
<dbReference type="GO" id="GO:0046983">
    <property type="term" value="F:protein dimerization activity"/>
    <property type="evidence" value="ECO:0007669"/>
    <property type="project" value="InterPro"/>
</dbReference>
<evidence type="ECO:0000259" key="7">
    <source>
        <dbReference type="PROSITE" id="PS50066"/>
    </source>
</evidence>
<keyword evidence="4" id="KW-0804">Transcription</keyword>
<feature type="domain" description="MADS-box" evidence="7">
    <location>
        <begin position="52"/>
        <end position="102"/>
    </location>
</feature>
<keyword evidence="2" id="KW-0805">Transcription regulation</keyword>
<dbReference type="InterPro" id="IPR002100">
    <property type="entry name" value="TF_MADSbox"/>
</dbReference>
<evidence type="ECO:0000256" key="3">
    <source>
        <dbReference type="ARBA" id="ARBA00023125"/>
    </source>
</evidence>
<dbReference type="PROSITE" id="PS50066">
    <property type="entry name" value="MADS_BOX_2"/>
    <property type="match status" value="1"/>
</dbReference>
<dbReference type="InterPro" id="IPR033897">
    <property type="entry name" value="SRF-like_MADS-box"/>
</dbReference>
<comment type="subcellular location">
    <subcellularLocation>
        <location evidence="1">Nucleus</location>
    </subcellularLocation>
</comment>
<accession>A0A2P6PXE4</accession>
<dbReference type="SUPFAM" id="SSF55455">
    <property type="entry name" value="SRF-like"/>
    <property type="match status" value="1"/>
</dbReference>
<dbReference type="OMA" id="HYHEEDQ"/>
<dbReference type="AlphaFoldDB" id="A0A2P6PXE4"/>
<dbReference type="GO" id="GO:0005634">
    <property type="term" value="C:nucleus"/>
    <property type="evidence" value="ECO:0007669"/>
    <property type="project" value="UniProtKB-SubCell"/>
</dbReference>
<comment type="caution">
    <text evidence="8">The sequence shown here is derived from an EMBL/GenBank/DDBJ whole genome shotgun (WGS) entry which is preliminary data.</text>
</comment>
<feature type="region of interest" description="Disordered" evidence="6">
    <location>
        <begin position="347"/>
        <end position="366"/>
    </location>
</feature>
<dbReference type="SMART" id="SM00432">
    <property type="entry name" value="MADS"/>
    <property type="match status" value="1"/>
</dbReference>
<keyword evidence="9" id="KW-1185">Reference proteome</keyword>
<dbReference type="GO" id="GO:0000987">
    <property type="term" value="F:cis-regulatory region sequence-specific DNA binding"/>
    <property type="evidence" value="ECO:0007669"/>
    <property type="project" value="InterPro"/>
</dbReference>
<dbReference type="InterPro" id="IPR050142">
    <property type="entry name" value="MADS-box/MEF2_TF"/>
</dbReference>
<evidence type="ECO:0000256" key="1">
    <source>
        <dbReference type="ARBA" id="ARBA00004123"/>
    </source>
</evidence>
<organism evidence="8 9">
    <name type="scientific">Rosa chinensis</name>
    <name type="common">China rose</name>
    <dbReference type="NCBI Taxonomy" id="74649"/>
    <lineage>
        <taxon>Eukaryota</taxon>
        <taxon>Viridiplantae</taxon>
        <taxon>Streptophyta</taxon>
        <taxon>Embryophyta</taxon>
        <taxon>Tracheophyta</taxon>
        <taxon>Spermatophyta</taxon>
        <taxon>Magnoliopsida</taxon>
        <taxon>eudicotyledons</taxon>
        <taxon>Gunneridae</taxon>
        <taxon>Pentapetalae</taxon>
        <taxon>rosids</taxon>
        <taxon>fabids</taxon>
        <taxon>Rosales</taxon>
        <taxon>Rosaceae</taxon>
        <taxon>Rosoideae</taxon>
        <taxon>Rosoideae incertae sedis</taxon>
        <taxon>Rosa</taxon>
    </lineage>
</organism>
<gene>
    <name evidence="8" type="ORF">RchiOBHm_Chr6g0296351</name>
</gene>
<evidence type="ECO:0000313" key="9">
    <source>
        <dbReference type="Proteomes" id="UP000238479"/>
    </source>
</evidence>
<protein>
    <submittedName>
        <fullName evidence="8">Putative transcription factor MADS-type1 family</fullName>
    </submittedName>
</protein>
<dbReference type="PANTHER" id="PTHR48019">
    <property type="entry name" value="SERUM RESPONSE FACTOR HOMOLOG"/>
    <property type="match status" value="1"/>
</dbReference>
<dbReference type="InterPro" id="IPR036879">
    <property type="entry name" value="TF_MADSbox_sf"/>
</dbReference>
<keyword evidence="5" id="KW-0539">Nucleus</keyword>
<evidence type="ECO:0000256" key="4">
    <source>
        <dbReference type="ARBA" id="ARBA00023163"/>
    </source>
</evidence>
<evidence type="ECO:0000256" key="5">
    <source>
        <dbReference type="ARBA" id="ARBA00023242"/>
    </source>
</evidence>
<dbReference type="GO" id="GO:0045944">
    <property type="term" value="P:positive regulation of transcription by RNA polymerase II"/>
    <property type="evidence" value="ECO:0007669"/>
    <property type="project" value="InterPro"/>
</dbReference>
<sequence length="366" mass="42262">MFGVFIEIFNGRTIRGFRVSNTLFLVLLGFVLYDRSFFKGSFSFLDQNIMGRGGGKLNMQLIADERSRRITFQKRKKGILKKAYEFSTLCGVDMCLIIYGPKQSDRRPTELHTWPQNPDEVNRIIGKFKLNNKPATKTYNLSDWLHEQKVKMDAKISKLRSDMYEAKYPTWDDRINDFSEHQLEELVHVLDQKIESGKRTLNNVRAPPKLLLGGNHVADVTSQKLYNHMQDYAHYLGEYEDQKPSYVSMMDMQMPFSIDQPTSYSQTLQYDSELNSMMTNPLMGYPSTYYDPSGASQMIQSPAENNPNMMMFNSVPSSSVSHYAQLIQKPMSYTQYPMNISTISSQLGNSQVKDREDDDLIHNKMV</sequence>
<dbReference type="CDD" id="cd00266">
    <property type="entry name" value="MADS_SRF_like"/>
    <property type="match status" value="1"/>
</dbReference>
<evidence type="ECO:0000313" key="8">
    <source>
        <dbReference type="EMBL" id="PRQ26601.1"/>
    </source>
</evidence>
<evidence type="ECO:0000256" key="2">
    <source>
        <dbReference type="ARBA" id="ARBA00023015"/>
    </source>
</evidence>
<proteinExistence type="predicted"/>
<evidence type="ECO:0000256" key="6">
    <source>
        <dbReference type="SAM" id="MobiDB-lite"/>
    </source>
</evidence>
<name>A0A2P6PXE4_ROSCH</name>
<dbReference type="STRING" id="74649.A0A2P6PXE4"/>
<dbReference type="EMBL" id="PDCK01000044">
    <property type="protein sequence ID" value="PRQ26601.1"/>
    <property type="molecule type" value="Genomic_DNA"/>
</dbReference>
<dbReference type="GO" id="GO:0000981">
    <property type="term" value="F:DNA-binding transcription factor activity, RNA polymerase II-specific"/>
    <property type="evidence" value="ECO:0007669"/>
    <property type="project" value="InterPro"/>
</dbReference>
<keyword evidence="3" id="KW-0238">DNA-binding</keyword>
<dbReference type="Proteomes" id="UP000238479">
    <property type="component" value="Chromosome 6"/>
</dbReference>